<name>A0A1G8F470_9MICO</name>
<dbReference type="OrthoDB" id="3173471at2"/>
<gene>
    <name evidence="1" type="ORF">SAMN04489720_2324</name>
</gene>
<evidence type="ECO:0000313" key="1">
    <source>
        <dbReference type="EMBL" id="SDH76943.1"/>
    </source>
</evidence>
<organism evidence="1 2">
    <name type="scientific">Agrococcus jejuensis</name>
    <dbReference type="NCBI Taxonomy" id="399736"/>
    <lineage>
        <taxon>Bacteria</taxon>
        <taxon>Bacillati</taxon>
        <taxon>Actinomycetota</taxon>
        <taxon>Actinomycetes</taxon>
        <taxon>Micrococcales</taxon>
        <taxon>Microbacteriaceae</taxon>
        <taxon>Agrococcus</taxon>
    </lineage>
</organism>
<dbReference type="SUPFAM" id="SSF52980">
    <property type="entry name" value="Restriction endonuclease-like"/>
    <property type="match status" value="1"/>
</dbReference>
<keyword evidence="1" id="KW-0540">Nuclease</keyword>
<sequence length="303" mass="33049">MTPDIPELEHHRSVGVGEAIGHGISQKALRDERYHRPFWGVRSSSPPDDAIDLVRQYAPRLRSGQVIAEAAAARLHGLPIPPGTPRGVQLLVPKGAYRPAARGVSARSIAAARLQPVRVDGLPVADPLLTWLTLARVYDVPWLVAVGDALVTSADNYPGLRGSRPACTIEDLARGVAGWGTMAGIGRLRLALPLVRLGVESPWESITRVLLVDGGLPEPEVNEQILHDGAFVARPDLLYRDARVAIQYDGDGHRSDRTQWQADIARDVRLRSIGWEVIHVTQDTLTEPWRLVALVRATLAARS</sequence>
<dbReference type="InterPro" id="IPR011335">
    <property type="entry name" value="Restrct_endonuc-II-like"/>
</dbReference>
<dbReference type="EMBL" id="LT629695">
    <property type="protein sequence ID" value="SDH76943.1"/>
    <property type="molecule type" value="Genomic_DNA"/>
</dbReference>
<dbReference type="Gene3D" id="3.40.960.10">
    <property type="entry name" value="VSR Endonuclease"/>
    <property type="match status" value="1"/>
</dbReference>
<reference evidence="2" key="1">
    <citation type="submission" date="2016-10" db="EMBL/GenBank/DDBJ databases">
        <authorList>
            <person name="Varghese N."/>
            <person name="Submissions S."/>
        </authorList>
    </citation>
    <scope>NUCLEOTIDE SEQUENCE [LARGE SCALE GENOMIC DNA]</scope>
    <source>
        <strain evidence="2">DSM 22002</strain>
    </source>
</reference>
<evidence type="ECO:0000313" key="2">
    <source>
        <dbReference type="Proteomes" id="UP000198822"/>
    </source>
</evidence>
<keyword evidence="1" id="KW-0255">Endonuclease</keyword>
<keyword evidence="1" id="KW-0378">Hydrolase</keyword>
<dbReference type="AlphaFoldDB" id="A0A1G8F470"/>
<proteinExistence type="predicted"/>
<dbReference type="Proteomes" id="UP000198822">
    <property type="component" value="Chromosome I"/>
</dbReference>
<protein>
    <submittedName>
        <fullName evidence="1">Very-short-patch-repair endonuclease</fullName>
    </submittedName>
</protein>
<dbReference type="STRING" id="399736.SAMN04489720_2324"/>
<accession>A0A1G8F470</accession>
<keyword evidence="2" id="KW-1185">Reference proteome</keyword>
<dbReference type="RefSeq" id="WP_092505175.1">
    <property type="nucleotide sequence ID" value="NZ_LT629695.1"/>
</dbReference>
<dbReference type="GO" id="GO:0004519">
    <property type="term" value="F:endonuclease activity"/>
    <property type="evidence" value="ECO:0007669"/>
    <property type="project" value="UniProtKB-KW"/>
</dbReference>